<dbReference type="EMBL" id="JAULSV010000004">
    <property type="protein sequence ID" value="KAK0646230.1"/>
    <property type="molecule type" value="Genomic_DNA"/>
</dbReference>
<feature type="region of interest" description="Disordered" evidence="1">
    <location>
        <begin position="1"/>
        <end position="46"/>
    </location>
</feature>
<feature type="compositionally biased region" description="Basic residues" evidence="1">
    <location>
        <begin position="238"/>
        <end position="259"/>
    </location>
</feature>
<feature type="compositionally biased region" description="Basic residues" evidence="1">
    <location>
        <begin position="206"/>
        <end position="224"/>
    </location>
</feature>
<feature type="compositionally biased region" description="Basic and acidic residues" evidence="1">
    <location>
        <begin position="194"/>
        <end position="205"/>
    </location>
</feature>
<feature type="region of interest" description="Disordered" evidence="1">
    <location>
        <begin position="187"/>
        <end position="261"/>
    </location>
</feature>
<organism evidence="2 3">
    <name type="scientific">Cercophora newfieldiana</name>
    <dbReference type="NCBI Taxonomy" id="92897"/>
    <lineage>
        <taxon>Eukaryota</taxon>
        <taxon>Fungi</taxon>
        <taxon>Dikarya</taxon>
        <taxon>Ascomycota</taxon>
        <taxon>Pezizomycotina</taxon>
        <taxon>Sordariomycetes</taxon>
        <taxon>Sordariomycetidae</taxon>
        <taxon>Sordariales</taxon>
        <taxon>Lasiosphaeriaceae</taxon>
        <taxon>Cercophora</taxon>
    </lineage>
</organism>
<feature type="region of interest" description="Disordered" evidence="1">
    <location>
        <begin position="304"/>
        <end position="436"/>
    </location>
</feature>
<evidence type="ECO:0000256" key="1">
    <source>
        <dbReference type="SAM" id="MobiDB-lite"/>
    </source>
</evidence>
<feature type="region of interest" description="Disordered" evidence="1">
    <location>
        <begin position="572"/>
        <end position="625"/>
    </location>
</feature>
<feature type="compositionally biased region" description="Basic residues" evidence="1">
    <location>
        <begin position="346"/>
        <end position="364"/>
    </location>
</feature>
<comment type="caution">
    <text evidence="2">The sequence shown here is derived from an EMBL/GenBank/DDBJ whole genome shotgun (WGS) entry which is preliminary data.</text>
</comment>
<feature type="compositionally biased region" description="Low complexity" evidence="1">
    <location>
        <begin position="13"/>
        <end position="42"/>
    </location>
</feature>
<feature type="compositionally biased region" description="Pro residues" evidence="1">
    <location>
        <begin position="307"/>
        <end position="320"/>
    </location>
</feature>
<proteinExistence type="predicted"/>
<dbReference type="SUPFAM" id="SSF81995">
    <property type="entry name" value="beta-sandwich domain of Sec23/24"/>
    <property type="match status" value="1"/>
</dbReference>
<feature type="compositionally biased region" description="Low complexity" evidence="1">
    <location>
        <begin position="386"/>
        <end position="399"/>
    </location>
</feature>
<reference evidence="2" key="1">
    <citation type="submission" date="2023-06" db="EMBL/GenBank/DDBJ databases">
        <title>Genome-scale phylogeny and comparative genomics of the fungal order Sordariales.</title>
        <authorList>
            <consortium name="Lawrence Berkeley National Laboratory"/>
            <person name="Hensen N."/>
            <person name="Bonometti L."/>
            <person name="Westerberg I."/>
            <person name="Brannstrom I.O."/>
            <person name="Guillou S."/>
            <person name="Cros-Aarteil S."/>
            <person name="Calhoun S."/>
            <person name="Haridas S."/>
            <person name="Kuo A."/>
            <person name="Mondo S."/>
            <person name="Pangilinan J."/>
            <person name="Riley R."/>
            <person name="Labutti K."/>
            <person name="Andreopoulos B."/>
            <person name="Lipzen A."/>
            <person name="Chen C."/>
            <person name="Yanf M."/>
            <person name="Daum C."/>
            <person name="Ng V."/>
            <person name="Clum A."/>
            <person name="Steindorff A."/>
            <person name="Ohm R."/>
            <person name="Martin F."/>
            <person name="Silar P."/>
            <person name="Natvig D."/>
            <person name="Lalanne C."/>
            <person name="Gautier V."/>
            <person name="Ament-Velasquez S.L."/>
            <person name="Kruys A."/>
            <person name="Hutchinson M.I."/>
            <person name="Powell A.J."/>
            <person name="Barry K."/>
            <person name="Miller A.N."/>
            <person name="Grigoriev I.V."/>
            <person name="Debuchy R."/>
            <person name="Gladieux P."/>
            <person name="Thoren M.H."/>
            <person name="Johannesson H."/>
        </authorList>
    </citation>
    <scope>NUCLEOTIDE SEQUENCE</scope>
    <source>
        <strain evidence="2">SMH2532-1</strain>
    </source>
</reference>
<protein>
    <submittedName>
        <fullName evidence="2">Uncharacterized protein</fullName>
    </submittedName>
</protein>
<dbReference type="AlphaFoldDB" id="A0AA39Y848"/>
<gene>
    <name evidence="2" type="ORF">B0T16DRAFT_412969</name>
</gene>
<evidence type="ECO:0000313" key="2">
    <source>
        <dbReference type="EMBL" id="KAK0646230.1"/>
    </source>
</evidence>
<feature type="compositionally biased region" description="Pro residues" evidence="1">
    <location>
        <begin position="1"/>
        <end position="12"/>
    </location>
</feature>
<evidence type="ECO:0000313" key="3">
    <source>
        <dbReference type="Proteomes" id="UP001174936"/>
    </source>
</evidence>
<feature type="compositionally biased region" description="Low complexity" evidence="1">
    <location>
        <begin position="365"/>
        <end position="375"/>
    </location>
</feature>
<name>A0AA39Y848_9PEZI</name>
<sequence length="625" mass="71727">MANKVPPPPPAAPRGLPGGQQQQQPQPTPQQMAQYQQQMQQHQHQKAIINHQHHLMNQWQNNAMRTRDLRDEMPMTKQKAFEEMSAYQMFRFEEALDEGDVDFSNDSWRDAPGWLRVTCVPVPGMAKEDISREVRRLDLETGSVADKKATLTSNQLRHIEAVLEEQQKRMRLDPAVYEINLVQLDHNLRRAKKKDKDPQRSEHDHNRGHHSHHNHHRHSPKTHRPIVLGGLLFPPPGKVHKKPKHGRHESSHGKPKYTKPKVVERAYITAYFKTSPRPNVDPIKLYYEAQAVTEADREFRERRIMEPPKPPQPPEPPQPQPQHQDTLPAGVMQMRGRSRGGDQGRKSRSQSRKQSRGSPRRRRSPGSSPRSNNSSTFTGHDDDRSSTSSVSDRSGSRSPNRGRPRKPSIRTGGFHANDLDPRHFGVGPPPRRHRIDDSNLVRPLAIDPDQLEEKMDDAYAAGVVAGVRRALVDDTLAAVALPKGVAFEQPRYEYPPAPLRIPYRSRRDLEDRMDGYDPFDMDGDFDDRPMCRYVPVIRRRGQGLRGRGVDQLLRGELDEELEMDRRVRDHNEYLTRRGRQGVRDQGTGSYPRMSSYERPSPVSSEDGGESPRVDMRRPFAPRPRI</sequence>
<keyword evidence="3" id="KW-1185">Reference proteome</keyword>
<accession>A0AA39Y848</accession>
<dbReference type="Proteomes" id="UP001174936">
    <property type="component" value="Unassembled WGS sequence"/>
</dbReference>